<evidence type="ECO:0000313" key="2">
    <source>
        <dbReference type="EMBL" id="TDY45315.1"/>
    </source>
</evidence>
<dbReference type="EMBL" id="SORF01000008">
    <property type="protein sequence ID" value="TDY45315.1"/>
    <property type="molecule type" value="Genomic_DNA"/>
</dbReference>
<dbReference type="RefSeq" id="WP_134159845.1">
    <property type="nucleotide sequence ID" value="NZ_BSUS01000001.1"/>
</dbReference>
<feature type="domain" description="DUF302" evidence="1">
    <location>
        <begin position="37"/>
        <end position="98"/>
    </location>
</feature>
<reference evidence="2 3" key="1">
    <citation type="submission" date="2019-03" db="EMBL/GenBank/DDBJ databases">
        <title>Genomic Encyclopedia of Type Strains, Phase IV (KMG-IV): sequencing the most valuable type-strain genomes for metagenomic binning, comparative biology and taxonomic classification.</title>
        <authorList>
            <person name="Goeker M."/>
        </authorList>
    </citation>
    <scope>NUCLEOTIDE SEQUENCE [LARGE SCALE GENOMIC DNA]</scope>
    <source>
        <strain evidence="2 3">DSM 17974</strain>
    </source>
</reference>
<dbReference type="AlphaFoldDB" id="A0A4V3HEB8"/>
<dbReference type="SUPFAM" id="SSF103247">
    <property type="entry name" value="TT1751-like"/>
    <property type="match status" value="1"/>
</dbReference>
<dbReference type="PIRSF" id="PIRSF021774">
    <property type="entry name" value="UCP021774"/>
    <property type="match status" value="1"/>
</dbReference>
<name>A0A4V3HEB8_9BACL</name>
<accession>A0A4V3HEB8</accession>
<dbReference type="Proteomes" id="UP000294581">
    <property type="component" value="Unassembled WGS sequence"/>
</dbReference>
<dbReference type="Pfam" id="PF03625">
    <property type="entry name" value="DUF302"/>
    <property type="match status" value="1"/>
</dbReference>
<dbReference type="PANTHER" id="PTHR38342:SF1">
    <property type="entry name" value="SLR5037 PROTEIN"/>
    <property type="match status" value="1"/>
</dbReference>
<dbReference type="CDD" id="cd14797">
    <property type="entry name" value="DUF302"/>
    <property type="match status" value="1"/>
</dbReference>
<comment type="caution">
    <text evidence="2">The sequence shown here is derived from an EMBL/GenBank/DDBJ whole genome shotgun (WGS) entry which is preliminary data.</text>
</comment>
<sequence length="130" mass="14608">MQDFHFCVETRKSIDEVVVALETALKERGFGVLWEMDIPSKLQEKGVEFAKPYRILEVCNPHEAKEVLLQNELVGYFLPCKIVVYDHAGQTVIGFPKPTALMGIIADEHLMQTARRVEAALQDAVSHAAQ</sequence>
<dbReference type="Gene3D" id="3.30.310.70">
    <property type="entry name" value="TT1751-like domain"/>
    <property type="match status" value="1"/>
</dbReference>
<dbReference type="PANTHER" id="PTHR38342">
    <property type="entry name" value="SLR5037 PROTEIN"/>
    <property type="match status" value="1"/>
</dbReference>
<dbReference type="InterPro" id="IPR005180">
    <property type="entry name" value="DUF302"/>
</dbReference>
<gene>
    <name evidence="2" type="ORF">C7445_108139</name>
</gene>
<proteinExistence type="predicted"/>
<evidence type="ECO:0000313" key="3">
    <source>
        <dbReference type="Proteomes" id="UP000294581"/>
    </source>
</evidence>
<dbReference type="InterPro" id="IPR035923">
    <property type="entry name" value="TT1751-like_sf"/>
</dbReference>
<evidence type="ECO:0000259" key="1">
    <source>
        <dbReference type="Pfam" id="PF03625"/>
    </source>
</evidence>
<keyword evidence="3" id="KW-1185">Reference proteome</keyword>
<protein>
    <submittedName>
        <fullName evidence="2">Uncharacterized protein (DUF302 family)</fullName>
    </submittedName>
</protein>
<dbReference type="OrthoDB" id="9791067at2"/>
<organism evidence="2 3">
    <name type="scientific">Alicyclobacillus sacchari</name>
    <dbReference type="NCBI Taxonomy" id="392010"/>
    <lineage>
        <taxon>Bacteria</taxon>
        <taxon>Bacillati</taxon>
        <taxon>Bacillota</taxon>
        <taxon>Bacilli</taxon>
        <taxon>Bacillales</taxon>
        <taxon>Alicyclobacillaceae</taxon>
        <taxon>Alicyclobacillus</taxon>
    </lineage>
</organism>
<dbReference type="InterPro" id="IPR016796">
    <property type="entry name" value="UCP021774"/>
</dbReference>